<dbReference type="Pfam" id="PF17363">
    <property type="entry name" value="DUF5388"/>
    <property type="match status" value="1"/>
</dbReference>
<evidence type="ECO:0000313" key="1">
    <source>
        <dbReference type="EMBL" id="KJY59746.1"/>
    </source>
</evidence>
<gene>
    <name evidence="1" type="ORF">JG30_12420</name>
</gene>
<keyword evidence="1" id="KW-0614">Plasmid</keyword>
<keyword evidence="2" id="KW-1185">Reference proteome</keyword>
<dbReference type="AlphaFoldDB" id="A0A0F4LQ97"/>
<geneLocation type="plasmid" evidence="1 2">
    <name>pBin4p1</name>
</geneLocation>
<proteinExistence type="predicted"/>
<dbReference type="PATRIC" id="fig|1218492.5.peg.33"/>
<dbReference type="Proteomes" id="UP000033558">
    <property type="component" value="Plasmid pBin4p1"/>
</dbReference>
<name>A0A0F4LQ97_9LACO</name>
<dbReference type="OrthoDB" id="2295057at2"/>
<dbReference type="RefSeq" id="WP_052725278.1">
    <property type="nucleotide sequence ID" value="NZ_JBHSZT010000002.1"/>
</dbReference>
<organism evidence="1 2">
    <name type="scientific">Bombilactobacillus mellifer</name>
    <dbReference type="NCBI Taxonomy" id="1218492"/>
    <lineage>
        <taxon>Bacteria</taxon>
        <taxon>Bacillati</taxon>
        <taxon>Bacillota</taxon>
        <taxon>Bacilli</taxon>
        <taxon>Lactobacillales</taxon>
        <taxon>Lactobacillaceae</taxon>
        <taxon>Bombilactobacillus</taxon>
    </lineage>
</organism>
<accession>A0A0F4LQ97</accession>
<comment type="caution">
    <text evidence="1">The sequence shown here is derived from an EMBL/GenBank/DDBJ whole genome shotgun (WGS) entry which is preliminary data.</text>
</comment>
<dbReference type="InterPro" id="IPR035528">
    <property type="entry name" value="DUF5388"/>
</dbReference>
<dbReference type="EMBL" id="JXJQ01000021">
    <property type="protein sequence ID" value="KJY59746.1"/>
    <property type="molecule type" value="Genomic_DNA"/>
</dbReference>
<reference evidence="1" key="1">
    <citation type="submission" date="2015-01" db="EMBL/GenBank/DDBJ databases">
        <title>Comparative genomics of the lactic acid bacteria isolated from the honey bee gut.</title>
        <authorList>
            <person name="Ellegaard K.M."/>
            <person name="Tamarit D."/>
            <person name="Javelind E."/>
            <person name="Olofsson T."/>
            <person name="Andersson S.G."/>
            <person name="Vasquez A."/>
        </authorList>
    </citation>
    <scope>NUCLEOTIDE SEQUENCE [LARGE SCALE GENOMIC DNA]</scope>
    <source>
        <strain evidence="1">Bin4</strain>
        <plasmid evidence="1">pBin4p1</plasmid>
    </source>
</reference>
<evidence type="ECO:0000313" key="2">
    <source>
        <dbReference type="Proteomes" id="UP000033558"/>
    </source>
</evidence>
<dbReference type="HOGENOM" id="CLU_2246570_0_0_9"/>
<sequence>MNNNTYKINGEIKLEKIDQANRNVQNSKNPVPTFDVNMRVDNHTRNAILALARATADKRTASEMVSILAENFLAKMTPQSLEVYQDFLDMLEQKDKLKYKLKNK</sequence>
<protein>
    <submittedName>
        <fullName evidence="1">Uncharacterized protein</fullName>
    </submittedName>
</protein>